<feature type="transmembrane region" description="Helical" evidence="1">
    <location>
        <begin position="228"/>
        <end position="246"/>
    </location>
</feature>
<feature type="transmembrane region" description="Helical" evidence="1">
    <location>
        <begin position="281"/>
        <end position="298"/>
    </location>
</feature>
<keyword evidence="1" id="KW-1133">Transmembrane helix</keyword>
<evidence type="ECO:0000256" key="1">
    <source>
        <dbReference type="SAM" id="Phobius"/>
    </source>
</evidence>
<feature type="transmembrane region" description="Helical" evidence="1">
    <location>
        <begin position="252"/>
        <end position="269"/>
    </location>
</feature>
<dbReference type="EMBL" id="QAOG01000002">
    <property type="protein sequence ID" value="PTQ61184.1"/>
    <property type="molecule type" value="Genomic_DNA"/>
</dbReference>
<keyword evidence="1" id="KW-0472">Membrane</keyword>
<evidence type="ECO:0000259" key="2">
    <source>
        <dbReference type="Pfam" id="PF01757"/>
    </source>
</evidence>
<dbReference type="PANTHER" id="PTHR23028">
    <property type="entry name" value="ACETYLTRANSFERASE"/>
    <property type="match status" value="1"/>
</dbReference>
<dbReference type="InterPro" id="IPR002656">
    <property type="entry name" value="Acyl_transf_3_dom"/>
</dbReference>
<keyword evidence="1" id="KW-0812">Transmembrane</keyword>
<feature type="transmembrane region" description="Helical" evidence="1">
    <location>
        <begin position="171"/>
        <end position="189"/>
    </location>
</feature>
<dbReference type="GO" id="GO:0016747">
    <property type="term" value="F:acyltransferase activity, transferring groups other than amino-acyl groups"/>
    <property type="evidence" value="ECO:0007669"/>
    <property type="project" value="InterPro"/>
</dbReference>
<dbReference type="InterPro" id="IPR050879">
    <property type="entry name" value="Acyltransferase_3"/>
</dbReference>
<gene>
    <name evidence="3" type="ORF">C8J26_1507</name>
</gene>
<accession>A0A2T5GPA8</accession>
<evidence type="ECO:0000313" key="3">
    <source>
        <dbReference type="EMBL" id="PTQ61184.1"/>
    </source>
</evidence>
<feature type="domain" description="Acyltransferase 3" evidence="2">
    <location>
        <begin position="12"/>
        <end position="334"/>
    </location>
</feature>
<evidence type="ECO:0000313" key="4">
    <source>
        <dbReference type="Proteomes" id="UP000244189"/>
    </source>
</evidence>
<feature type="transmembrane region" description="Helical" evidence="1">
    <location>
        <begin position="318"/>
        <end position="336"/>
    </location>
</feature>
<proteinExistence type="predicted"/>
<protein>
    <submittedName>
        <fullName evidence="3">Peptidoglycan/LPS O-acetylase OafA/YrhL</fullName>
    </submittedName>
</protein>
<feature type="transmembrane region" description="Helical" evidence="1">
    <location>
        <begin position="20"/>
        <end position="40"/>
    </location>
</feature>
<comment type="caution">
    <text evidence="3">The sequence shown here is derived from an EMBL/GenBank/DDBJ whole genome shotgun (WGS) entry which is preliminary data.</text>
</comment>
<feature type="transmembrane region" description="Helical" evidence="1">
    <location>
        <begin position="46"/>
        <end position="66"/>
    </location>
</feature>
<dbReference type="RefSeq" id="WP_107957347.1">
    <property type="nucleotide sequence ID" value="NZ_QAOG01000002.1"/>
</dbReference>
<feature type="transmembrane region" description="Helical" evidence="1">
    <location>
        <begin position="201"/>
        <end position="221"/>
    </location>
</feature>
<sequence length="347" mass="38487">MTTRASAGELRALTGVRGIAAWFVVFYHIRLSIAGLPIALRDVFAKGYLAVDFFFLLSGFVIWLTWNDRLRIGGMAGVPRFLQKRLARIWPLHLVTLAGAIALALVLRATGRDDPQFVFPELPLHIVLLQNWGFTRHLAWNDPAWSISAEIAAYLLFPVLVMAVDWRRVPSAALLALAGLLLLALHLAIDSPTLGTDIPRYGLLRCLIEFTTGSIVCALWLRWRTARAAIGAAISIATALIIMWIAGLPETLVIPALFATLLLLLALTSGRPHNPFETRTIHFFGEISYATYLGHFILWKAFKLAFVADANAVSPAKIALYLGLVLLASIALYHLIERPAQRWLNRR</sequence>
<feature type="transmembrane region" description="Helical" evidence="1">
    <location>
        <begin position="144"/>
        <end position="164"/>
    </location>
</feature>
<dbReference type="Pfam" id="PF01757">
    <property type="entry name" value="Acyl_transf_3"/>
    <property type="match status" value="1"/>
</dbReference>
<keyword evidence="4" id="KW-1185">Reference proteome</keyword>
<dbReference type="PANTHER" id="PTHR23028:SF53">
    <property type="entry name" value="ACYL_TRANSF_3 DOMAIN-CONTAINING PROTEIN"/>
    <property type="match status" value="1"/>
</dbReference>
<dbReference type="Proteomes" id="UP000244189">
    <property type="component" value="Unassembled WGS sequence"/>
</dbReference>
<dbReference type="GO" id="GO:0016020">
    <property type="term" value="C:membrane"/>
    <property type="evidence" value="ECO:0007669"/>
    <property type="project" value="TreeGrafter"/>
</dbReference>
<dbReference type="AlphaFoldDB" id="A0A2T5GPA8"/>
<name>A0A2T5GPA8_9SPHN</name>
<reference evidence="3 4" key="1">
    <citation type="submission" date="2018-04" db="EMBL/GenBank/DDBJ databases">
        <title>Genomic Encyclopedia of Type Strains, Phase III (KMG-III): the genomes of soil and plant-associated and newly described type strains.</title>
        <authorList>
            <person name="Whitman W."/>
        </authorList>
    </citation>
    <scope>NUCLEOTIDE SEQUENCE [LARGE SCALE GENOMIC DNA]</scope>
    <source>
        <strain evidence="3 4">MA101b</strain>
    </source>
</reference>
<organism evidence="3 4">
    <name type="scientific">Sphingomonas aurantiaca</name>
    <dbReference type="NCBI Taxonomy" id="185949"/>
    <lineage>
        <taxon>Bacteria</taxon>
        <taxon>Pseudomonadati</taxon>
        <taxon>Pseudomonadota</taxon>
        <taxon>Alphaproteobacteria</taxon>
        <taxon>Sphingomonadales</taxon>
        <taxon>Sphingomonadaceae</taxon>
        <taxon>Sphingomonas</taxon>
    </lineage>
</organism>
<feature type="transmembrane region" description="Helical" evidence="1">
    <location>
        <begin position="87"/>
        <end position="107"/>
    </location>
</feature>
<dbReference type="GO" id="GO:0009103">
    <property type="term" value="P:lipopolysaccharide biosynthetic process"/>
    <property type="evidence" value="ECO:0007669"/>
    <property type="project" value="TreeGrafter"/>
</dbReference>